<dbReference type="EMBL" id="JAMYEC010000003">
    <property type="protein sequence ID" value="MDX2334594.1"/>
    <property type="molecule type" value="Genomic_DNA"/>
</dbReference>
<feature type="compositionally biased region" description="Basic and acidic residues" evidence="1">
    <location>
        <begin position="126"/>
        <end position="137"/>
    </location>
</feature>
<dbReference type="RefSeq" id="WP_319078588.1">
    <property type="nucleotide sequence ID" value="NZ_JAMYEC010000003.1"/>
</dbReference>
<evidence type="ECO:0000313" key="3">
    <source>
        <dbReference type="Proteomes" id="UP001272940"/>
    </source>
</evidence>
<feature type="region of interest" description="Disordered" evidence="1">
    <location>
        <begin position="118"/>
        <end position="137"/>
    </location>
</feature>
<comment type="caution">
    <text evidence="2">The sequence shown here is derived from an EMBL/GenBank/DDBJ whole genome shotgun (WGS) entry which is preliminary data.</text>
</comment>
<dbReference type="Proteomes" id="UP001272940">
    <property type="component" value="Unassembled WGS sequence"/>
</dbReference>
<gene>
    <name evidence="2" type="ORF">NJD11_06535</name>
</gene>
<protein>
    <submittedName>
        <fullName evidence="2">Uncharacterized protein</fullName>
    </submittedName>
</protein>
<sequence>MDAIAEQQAKARAAGANLDVTAQAERFRNHAAQNDRRCADWRAAWRNWIAAAIERAPKTAVASLSQRHAQAQPADERWRRWIREYRQNRYWPKDDAGPAPGAPGCRVPQAILAEFGFSPAAANDTPKPDLFGKGEAA</sequence>
<proteinExistence type="predicted"/>
<keyword evidence="3" id="KW-1185">Reference proteome</keyword>
<name>A0ABU4KNS1_BREVE</name>
<evidence type="ECO:0000313" key="2">
    <source>
        <dbReference type="EMBL" id="MDX2334594.1"/>
    </source>
</evidence>
<evidence type="ECO:0000256" key="1">
    <source>
        <dbReference type="SAM" id="MobiDB-lite"/>
    </source>
</evidence>
<organism evidence="2 3">
    <name type="scientific">Brevundimonas vesicularis</name>
    <name type="common">Pseudomonas vesicularis</name>
    <dbReference type="NCBI Taxonomy" id="41276"/>
    <lineage>
        <taxon>Bacteria</taxon>
        <taxon>Pseudomonadati</taxon>
        <taxon>Pseudomonadota</taxon>
        <taxon>Alphaproteobacteria</taxon>
        <taxon>Caulobacterales</taxon>
        <taxon>Caulobacteraceae</taxon>
        <taxon>Brevundimonas</taxon>
    </lineage>
</organism>
<reference evidence="2 3" key="1">
    <citation type="journal article" date="2023" name="FEMS Microbes">
        <title>Whole genomes of deep-sea sponge-associated bacteria exhibit high novel natural product potential.</title>
        <authorList>
            <person name="Hesketh-Best P.J."/>
            <person name="January G.G."/>
            <person name="Koch M.J."/>
            <person name="Warburton P.J."/>
            <person name="Howell K.L."/>
            <person name="Upton M."/>
        </authorList>
    </citation>
    <scope>NUCLEOTIDE SEQUENCE [LARGE SCALE GENOMIC DNA]</scope>
    <source>
        <strain evidence="2 3">PC206-O</strain>
    </source>
</reference>
<accession>A0ABU4KNS1</accession>